<evidence type="ECO:0008006" key="3">
    <source>
        <dbReference type="Google" id="ProtNLM"/>
    </source>
</evidence>
<organism evidence="1 2">
    <name type="scientific">Saponaria officinalis</name>
    <name type="common">Common soapwort</name>
    <name type="synonym">Lychnis saponaria</name>
    <dbReference type="NCBI Taxonomy" id="3572"/>
    <lineage>
        <taxon>Eukaryota</taxon>
        <taxon>Viridiplantae</taxon>
        <taxon>Streptophyta</taxon>
        <taxon>Embryophyta</taxon>
        <taxon>Tracheophyta</taxon>
        <taxon>Spermatophyta</taxon>
        <taxon>Magnoliopsida</taxon>
        <taxon>eudicotyledons</taxon>
        <taxon>Gunneridae</taxon>
        <taxon>Pentapetalae</taxon>
        <taxon>Caryophyllales</taxon>
        <taxon>Caryophyllaceae</taxon>
        <taxon>Caryophylleae</taxon>
        <taxon>Saponaria</taxon>
    </lineage>
</organism>
<sequence>MREKTRKNPKKRDLFSNIFNPTNTIKITRTRTVRRVMAEEATPDEMQQLREQIAALTNTVAALALQNNVNQGNAHKTKLRFPLFDGDNVESWLFRCEQYFSVQNMDKVMKVTFGLAKLQETSLKMGGVWVG</sequence>
<gene>
    <name evidence="1" type="ORF">RND81_06G124800</name>
</gene>
<dbReference type="EMBL" id="JBDFQZ010000006">
    <property type="protein sequence ID" value="KAK9714849.1"/>
    <property type="molecule type" value="Genomic_DNA"/>
</dbReference>
<keyword evidence="2" id="KW-1185">Reference proteome</keyword>
<dbReference type="Proteomes" id="UP001443914">
    <property type="component" value="Unassembled WGS sequence"/>
</dbReference>
<reference evidence="1" key="1">
    <citation type="submission" date="2024-03" db="EMBL/GenBank/DDBJ databases">
        <title>WGS assembly of Saponaria officinalis var. Norfolk2.</title>
        <authorList>
            <person name="Jenkins J."/>
            <person name="Shu S."/>
            <person name="Grimwood J."/>
            <person name="Barry K."/>
            <person name="Goodstein D."/>
            <person name="Schmutz J."/>
            <person name="Leebens-Mack J."/>
            <person name="Osbourn A."/>
        </authorList>
    </citation>
    <scope>NUCLEOTIDE SEQUENCE [LARGE SCALE GENOMIC DNA]</scope>
    <source>
        <strain evidence="1">JIC</strain>
    </source>
</reference>
<evidence type="ECO:0000313" key="1">
    <source>
        <dbReference type="EMBL" id="KAK9714849.1"/>
    </source>
</evidence>
<evidence type="ECO:0000313" key="2">
    <source>
        <dbReference type="Proteomes" id="UP001443914"/>
    </source>
</evidence>
<dbReference type="AlphaFoldDB" id="A0AAW1K5S3"/>
<accession>A0AAW1K5S3</accession>
<proteinExistence type="predicted"/>
<comment type="caution">
    <text evidence="1">The sequence shown here is derived from an EMBL/GenBank/DDBJ whole genome shotgun (WGS) entry which is preliminary data.</text>
</comment>
<name>A0AAW1K5S3_SAPOF</name>
<protein>
    <recommendedName>
        <fullName evidence="3">Retrotransposon gag protein</fullName>
    </recommendedName>
</protein>